<dbReference type="OrthoDB" id="8185598at2759"/>
<dbReference type="STRING" id="597456.A0A0L7RG94"/>
<reference evidence="4 5" key="1">
    <citation type="submission" date="2015-07" db="EMBL/GenBank/DDBJ databases">
        <title>The genome of Habropoda laboriosa.</title>
        <authorList>
            <person name="Pan H."/>
            <person name="Kapheim K."/>
        </authorList>
    </citation>
    <scope>NUCLEOTIDE SEQUENCE [LARGE SCALE GENOMIC DNA]</scope>
    <source>
        <strain evidence="4">0110345459</strain>
    </source>
</reference>
<sequence length="227" mass="24875">HVTASFLQICKRNNPNLGECIMNSINNFKPYLKTGLPEYRIPSLEPLELNELLATSGGNIKMKLRNVLVHGSSDFNIRRLKASLETYSFIAELDISKLSIEGEYDVDGKLILLAIRGSGPMSGNFTNCRGLVRLQMTMKKGQDGEDYLTVADLKAKISVGGGVLKLQNLFGGDPVLGEAINMAINSNFDAFIKELTPSLENAISNTFTKIANSILPLYPYNVLFPAS</sequence>
<dbReference type="GO" id="GO:0005615">
    <property type="term" value="C:extracellular space"/>
    <property type="evidence" value="ECO:0007669"/>
    <property type="project" value="TreeGrafter"/>
</dbReference>
<protein>
    <submittedName>
        <fullName evidence="4">Circadian clock-controlled protein</fullName>
    </submittedName>
</protein>
<dbReference type="PANTHER" id="PTHR11008">
    <property type="entry name" value="PROTEIN TAKEOUT-LIKE PROTEIN"/>
    <property type="match status" value="1"/>
</dbReference>
<keyword evidence="1" id="KW-0732">Signal</keyword>
<dbReference type="EMBL" id="KQ414598">
    <property type="protein sequence ID" value="KOC69860.1"/>
    <property type="molecule type" value="Genomic_DNA"/>
</dbReference>
<proteinExistence type="inferred from homology"/>
<dbReference type="SMART" id="SM00700">
    <property type="entry name" value="JHBP"/>
    <property type="match status" value="1"/>
</dbReference>
<keyword evidence="2" id="KW-0090">Biological rhythms</keyword>
<dbReference type="GO" id="GO:0007623">
    <property type="term" value="P:circadian rhythm"/>
    <property type="evidence" value="ECO:0007669"/>
    <property type="project" value="UniProtKB-ARBA"/>
</dbReference>
<evidence type="ECO:0000313" key="4">
    <source>
        <dbReference type="EMBL" id="KOC69860.1"/>
    </source>
</evidence>
<name>A0A0L7RG94_9HYME</name>
<evidence type="ECO:0000256" key="1">
    <source>
        <dbReference type="ARBA" id="ARBA00022729"/>
    </source>
</evidence>
<feature type="non-terminal residue" evidence="4">
    <location>
        <position position="1"/>
    </location>
</feature>
<dbReference type="PANTHER" id="PTHR11008:SF14">
    <property type="entry name" value="CIRCADIAN CLOCK-CONTROLLED PROTEIN-LIKE PROTEIN"/>
    <property type="match status" value="1"/>
</dbReference>
<comment type="similarity">
    <text evidence="3">Belongs to the TO family.</text>
</comment>
<organism evidence="4 5">
    <name type="scientific">Habropoda laboriosa</name>
    <dbReference type="NCBI Taxonomy" id="597456"/>
    <lineage>
        <taxon>Eukaryota</taxon>
        <taxon>Metazoa</taxon>
        <taxon>Ecdysozoa</taxon>
        <taxon>Arthropoda</taxon>
        <taxon>Hexapoda</taxon>
        <taxon>Insecta</taxon>
        <taxon>Pterygota</taxon>
        <taxon>Neoptera</taxon>
        <taxon>Endopterygota</taxon>
        <taxon>Hymenoptera</taxon>
        <taxon>Apocrita</taxon>
        <taxon>Aculeata</taxon>
        <taxon>Apoidea</taxon>
        <taxon>Anthophila</taxon>
        <taxon>Apidae</taxon>
        <taxon>Habropoda</taxon>
    </lineage>
</organism>
<dbReference type="AlphaFoldDB" id="A0A0L7RG94"/>
<dbReference type="InterPro" id="IPR038606">
    <property type="entry name" value="To_sf"/>
</dbReference>
<dbReference type="Gene3D" id="3.15.10.30">
    <property type="entry name" value="Haemolymph juvenile hormone binding protein"/>
    <property type="match status" value="1"/>
</dbReference>
<gene>
    <name evidence="4" type="ORF">WH47_07070</name>
</gene>
<dbReference type="Proteomes" id="UP000053825">
    <property type="component" value="Unassembled WGS sequence"/>
</dbReference>
<accession>A0A0L7RG94</accession>
<dbReference type="FunFam" id="3.15.10.30:FF:000001">
    <property type="entry name" value="Takeout-like protein 1"/>
    <property type="match status" value="1"/>
</dbReference>
<dbReference type="Pfam" id="PF06585">
    <property type="entry name" value="JHBP"/>
    <property type="match status" value="1"/>
</dbReference>
<dbReference type="InterPro" id="IPR010562">
    <property type="entry name" value="Haemolymph_juvenile_hormone-bd"/>
</dbReference>
<evidence type="ECO:0000256" key="2">
    <source>
        <dbReference type="ARBA" id="ARBA00023108"/>
    </source>
</evidence>
<keyword evidence="5" id="KW-1185">Reference proteome</keyword>
<evidence type="ECO:0000256" key="3">
    <source>
        <dbReference type="ARBA" id="ARBA00060902"/>
    </source>
</evidence>
<evidence type="ECO:0000313" key="5">
    <source>
        <dbReference type="Proteomes" id="UP000053825"/>
    </source>
</evidence>